<organism evidence="3 4">
    <name type="scientific">Cylindrodendrum hubeiense</name>
    <dbReference type="NCBI Taxonomy" id="595255"/>
    <lineage>
        <taxon>Eukaryota</taxon>
        <taxon>Fungi</taxon>
        <taxon>Dikarya</taxon>
        <taxon>Ascomycota</taxon>
        <taxon>Pezizomycotina</taxon>
        <taxon>Sordariomycetes</taxon>
        <taxon>Hypocreomycetidae</taxon>
        <taxon>Hypocreales</taxon>
        <taxon>Nectriaceae</taxon>
        <taxon>Cylindrodendrum</taxon>
    </lineage>
</organism>
<dbReference type="InterPro" id="IPR027417">
    <property type="entry name" value="P-loop_NTPase"/>
</dbReference>
<feature type="compositionally biased region" description="Acidic residues" evidence="1">
    <location>
        <begin position="557"/>
        <end position="569"/>
    </location>
</feature>
<dbReference type="SUPFAM" id="SSF52540">
    <property type="entry name" value="P-loop containing nucleoside triphosphate hydrolases"/>
    <property type="match status" value="1"/>
</dbReference>
<dbReference type="AlphaFoldDB" id="A0A9P5H904"/>
<dbReference type="InterPro" id="IPR051927">
    <property type="entry name" value="Zn_Chap_cDPG_Synth"/>
</dbReference>
<name>A0A9P5H904_9HYPO</name>
<protein>
    <recommendedName>
        <fullName evidence="2">CobW C-terminal domain-containing protein</fullName>
    </recommendedName>
</protein>
<feature type="region of interest" description="Disordered" evidence="1">
    <location>
        <begin position="557"/>
        <end position="592"/>
    </location>
</feature>
<feature type="domain" description="CobW C-terminal" evidence="2">
    <location>
        <begin position="294"/>
        <end position="524"/>
    </location>
</feature>
<dbReference type="PANTHER" id="PTHR43603">
    <property type="entry name" value="COBW DOMAIN-CONTAINING PROTEIN DDB_G0274527"/>
    <property type="match status" value="1"/>
</dbReference>
<dbReference type="InterPro" id="IPR011629">
    <property type="entry name" value="CobW-like_C"/>
</dbReference>
<dbReference type="Pfam" id="PF07683">
    <property type="entry name" value="CobW_C"/>
    <property type="match status" value="1"/>
</dbReference>
<feature type="region of interest" description="Disordered" evidence="1">
    <location>
        <begin position="349"/>
        <end position="415"/>
    </location>
</feature>
<dbReference type="EMBL" id="JAANBB010000141">
    <property type="protein sequence ID" value="KAF7548710.1"/>
    <property type="molecule type" value="Genomic_DNA"/>
</dbReference>
<keyword evidence="4" id="KW-1185">Reference proteome</keyword>
<feature type="compositionally biased region" description="Low complexity" evidence="1">
    <location>
        <begin position="370"/>
        <end position="397"/>
    </location>
</feature>
<feature type="region of interest" description="Disordered" evidence="1">
    <location>
        <begin position="323"/>
        <end position="342"/>
    </location>
</feature>
<reference evidence="3" key="1">
    <citation type="submission" date="2020-03" db="EMBL/GenBank/DDBJ databases">
        <title>Draft Genome Sequence of Cylindrodendrum hubeiense.</title>
        <authorList>
            <person name="Buettner E."/>
            <person name="Kellner H."/>
        </authorList>
    </citation>
    <scope>NUCLEOTIDE SEQUENCE</scope>
    <source>
        <strain evidence="3">IHI 201604</strain>
    </source>
</reference>
<dbReference type="CDD" id="cd03112">
    <property type="entry name" value="CobW-like"/>
    <property type="match status" value="1"/>
</dbReference>
<sequence length="592" mass="66402">MAKTRVKTSSKTKAQKKTVIPPKALPVTLLSGFLGSGKTTLLQHILRSEHGLRIAVVVNDIGAINVDASLIKKTHHLTKTNEKVIALQNGCICCTLRGDLLEELVRLAQLQQFDYVIIESSGISEPEQVAETFDSRLAEQMGEMGSLDGVAGLDDDMLRVLNQLKEAGGLEKFARLDTTVTVIDAFTMLHDFDTGDLISSRRDDVTPEDERTVSDLMVDQIEFADVIILNKVDMILESSYGKVDVKELINTGMFNLQVAQAGYGWLQDLHAMTVREVNGRNVITPKPETEEYNVSSFIYSRRRPFHPRRLWALLYDKFILQLESQEDDEDEEDDEDDEDDDMEMIDYDDAETVDGDEQDIEDVSSRGKHSGPSSPQSSHSTVQTVPSPSASPKKGPAVQLDNDHTMSESEDLCPPSNEVILENKRKNPTLARLFRSKGEFFLATRPNRAGDWSQAGAMLTMTGGRPWFCTLPPEEYTTGDEEVDGLVQHDINKGGEWGDRRQELVFIGERLDNQALESMLDECLLTDSEYSKWEKTMRNGKLGDDEKRDVLEDLFEDGFPDWAGDDEEDHEGHDHAHPTNLRSIKSHLKQDA</sequence>
<accession>A0A9P5H904</accession>
<dbReference type="OrthoDB" id="272672at2759"/>
<proteinExistence type="predicted"/>
<feature type="compositionally biased region" description="Acidic residues" evidence="1">
    <location>
        <begin position="324"/>
        <end position="342"/>
    </location>
</feature>
<dbReference type="Gene3D" id="3.40.50.300">
    <property type="entry name" value="P-loop containing nucleotide triphosphate hydrolases"/>
    <property type="match status" value="1"/>
</dbReference>
<dbReference type="SMART" id="SM00833">
    <property type="entry name" value="CobW_C"/>
    <property type="match status" value="1"/>
</dbReference>
<evidence type="ECO:0000313" key="4">
    <source>
        <dbReference type="Proteomes" id="UP000722485"/>
    </source>
</evidence>
<evidence type="ECO:0000313" key="3">
    <source>
        <dbReference type="EMBL" id="KAF7548710.1"/>
    </source>
</evidence>
<dbReference type="SUPFAM" id="SSF90002">
    <property type="entry name" value="Hypothetical protein YjiA, C-terminal domain"/>
    <property type="match status" value="1"/>
</dbReference>
<dbReference type="InterPro" id="IPR003495">
    <property type="entry name" value="CobW/HypB/UreG_nucleotide-bd"/>
</dbReference>
<evidence type="ECO:0000256" key="1">
    <source>
        <dbReference type="SAM" id="MobiDB-lite"/>
    </source>
</evidence>
<evidence type="ECO:0000259" key="2">
    <source>
        <dbReference type="SMART" id="SM00833"/>
    </source>
</evidence>
<feature type="compositionally biased region" description="Acidic residues" evidence="1">
    <location>
        <begin position="349"/>
        <end position="362"/>
    </location>
</feature>
<dbReference type="Proteomes" id="UP000722485">
    <property type="component" value="Unassembled WGS sequence"/>
</dbReference>
<dbReference type="Pfam" id="PF02492">
    <property type="entry name" value="cobW"/>
    <property type="match status" value="2"/>
</dbReference>
<comment type="caution">
    <text evidence="3">The sequence shown here is derived from an EMBL/GenBank/DDBJ whole genome shotgun (WGS) entry which is preliminary data.</text>
</comment>
<dbReference type="PANTHER" id="PTHR43603:SF1">
    <property type="entry name" value="ZINC-REGULATED GTPASE METALLOPROTEIN ACTIVATOR 1"/>
    <property type="match status" value="1"/>
</dbReference>
<gene>
    <name evidence="3" type="ORF">G7Z17_g6878</name>
</gene>